<dbReference type="PANTHER" id="PTHR24198">
    <property type="entry name" value="ANKYRIN REPEAT AND PROTEIN KINASE DOMAIN-CONTAINING PROTEIN"/>
    <property type="match status" value="1"/>
</dbReference>
<dbReference type="GeneID" id="70240224"/>
<sequence>MAEAFGIAAGAFGVFSLTLELLKIVKSAHRSVKLMKSVLATTSEVEIGLSTIEKLLTEIGALSTDATSDCGVFMCLERCRPRLQMLKDILQDIRETKSTNREKVKKAFRIISYEQRLSEASGLLRETIDCLSLGLLVLQLHETRQQSINLSTMNQTIAWIAAQQTKEVSSFGVSNDVQRSIKDLSQRLASLEATINHPSLSNEKLSRESSVESYGPVTKLHFGDRTKSTISATLKDDKITSNRFQTFLHEAHSGMDATKNLLVYHNGSTFFKASEIYSITHRHLNLLLGTLSMIYMRKRYRRMRKEDKDDIIQSWEVKIKFSPSWCFDKGFWARLWTNASGGCNVQQSLTMMHTVSSRDEIWAFVSHMDIVSIREGFMKKKYSVNTVDEYGRSLLGLACRGSRGELVRFLLDAGAMSQGVDDNGRNTLVYCFDIRGPHFLGSGFWEIYNLLVERCQLDPSEPDWNGRNFWHLFCENAPLEKEFPWQSIRSDFSHILNERDNRGRTSTFILSSNPKSNIDLFRWHLNNKASISIPQVDGLTCLHAAIASLEPQREKSHINLEDLTGYPESNFLYRYGEEDRENQRKRVELLICQGANVFAVSNLYGTPTDIARLTGNFPLWIEALRNSGFDPKKVLAADKEISRHQHFLSSLRLARNLQRESRIRWQTLQDIFVVFDSFEKDKKSITEPIIPEWECLPTSPLIMCMGTYQGNFLILKDVLKNAILKDAHAEGQGQSFLVNADIDGGKYQAGFLHGRTTFCIASPSYQEKYNKLDKYLEILAEIASGDHTFNADTIDWETHRRFVDITKAAATLERNRRSRHLSLRIGLMHAPENAESTVKMPGSWPAEQ</sequence>
<protein>
    <recommendedName>
        <fullName evidence="3">Fungal N-terminal domain-containing protein</fullName>
    </recommendedName>
</protein>
<comment type="caution">
    <text evidence="1">The sequence shown here is derived from an EMBL/GenBank/DDBJ whole genome shotgun (WGS) entry which is preliminary data.</text>
</comment>
<dbReference type="InterPro" id="IPR036770">
    <property type="entry name" value="Ankyrin_rpt-contain_sf"/>
</dbReference>
<dbReference type="AlphaFoldDB" id="A0AAD4KJR4"/>
<dbReference type="PANTHER" id="PTHR24198:SF165">
    <property type="entry name" value="ANKYRIN REPEAT-CONTAINING PROTEIN-RELATED"/>
    <property type="match status" value="1"/>
</dbReference>
<proteinExistence type="predicted"/>
<evidence type="ECO:0000313" key="2">
    <source>
        <dbReference type="Proteomes" id="UP001201262"/>
    </source>
</evidence>
<name>A0AAD4KJR4_9EURO</name>
<keyword evidence="2" id="KW-1185">Reference proteome</keyword>
<reference evidence="1" key="1">
    <citation type="submission" date="2021-12" db="EMBL/GenBank/DDBJ databases">
        <title>Convergent genome expansion in fungi linked to evolution of root-endophyte symbiosis.</title>
        <authorList>
            <consortium name="DOE Joint Genome Institute"/>
            <person name="Ke Y.-H."/>
            <person name="Bonito G."/>
            <person name="Liao H.-L."/>
            <person name="Looney B."/>
            <person name="Rojas-Flechas A."/>
            <person name="Nash J."/>
            <person name="Hameed K."/>
            <person name="Schadt C."/>
            <person name="Martin F."/>
            <person name="Crous P.W."/>
            <person name="Miettinen O."/>
            <person name="Magnuson J.K."/>
            <person name="Labbe J."/>
            <person name="Jacobson D."/>
            <person name="Doktycz M.J."/>
            <person name="Veneault-Fourrey C."/>
            <person name="Kuo A."/>
            <person name="Mondo S."/>
            <person name="Calhoun S."/>
            <person name="Riley R."/>
            <person name="Ohm R."/>
            <person name="LaButti K."/>
            <person name="Andreopoulos B."/>
            <person name="Pangilinan J."/>
            <person name="Nolan M."/>
            <person name="Tritt A."/>
            <person name="Clum A."/>
            <person name="Lipzen A."/>
            <person name="Daum C."/>
            <person name="Barry K."/>
            <person name="Grigoriev I.V."/>
            <person name="Vilgalys R."/>
        </authorList>
    </citation>
    <scope>NUCLEOTIDE SEQUENCE</scope>
    <source>
        <strain evidence="1">PMI_201</strain>
    </source>
</reference>
<dbReference type="Proteomes" id="UP001201262">
    <property type="component" value="Unassembled WGS sequence"/>
</dbReference>
<evidence type="ECO:0008006" key="3">
    <source>
        <dbReference type="Google" id="ProtNLM"/>
    </source>
</evidence>
<organism evidence="1 2">
    <name type="scientific">Talaromyces proteolyticus</name>
    <dbReference type="NCBI Taxonomy" id="1131652"/>
    <lineage>
        <taxon>Eukaryota</taxon>
        <taxon>Fungi</taxon>
        <taxon>Dikarya</taxon>
        <taxon>Ascomycota</taxon>
        <taxon>Pezizomycotina</taxon>
        <taxon>Eurotiomycetes</taxon>
        <taxon>Eurotiomycetidae</taxon>
        <taxon>Eurotiales</taxon>
        <taxon>Trichocomaceae</taxon>
        <taxon>Talaromyces</taxon>
        <taxon>Talaromyces sect. Bacilispori</taxon>
    </lineage>
</organism>
<dbReference type="SUPFAM" id="SSF48403">
    <property type="entry name" value="Ankyrin repeat"/>
    <property type="match status" value="1"/>
</dbReference>
<dbReference type="EMBL" id="JAJTJA010000009">
    <property type="protein sequence ID" value="KAH8693886.1"/>
    <property type="molecule type" value="Genomic_DNA"/>
</dbReference>
<accession>A0AAD4KJR4</accession>
<dbReference type="Gene3D" id="1.25.40.20">
    <property type="entry name" value="Ankyrin repeat-containing domain"/>
    <property type="match status" value="2"/>
</dbReference>
<evidence type="ECO:0000313" key="1">
    <source>
        <dbReference type="EMBL" id="KAH8693886.1"/>
    </source>
</evidence>
<gene>
    <name evidence="1" type="ORF">BGW36DRAFT_212349</name>
</gene>
<dbReference type="RefSeq" id="XP_046069556.1">
    <property type="nucleotide sequence ID" value="XM_046209937.1"/>
</dbReference>